<organism evidence="3 4">
    <name type="scientific">BD1-7 clade bacterium</name>
    <dbReference type="NCBI Taxonomy" id="2029982"/>
    <lineage>
        <taxon>Bacteria</taxon>
        <taxon>Pseudomonadati</taxon>
        <taxon>Pseudomonadota</taxon>
        <taxon>Gammaproteobacteria</taxon>
        <taxon>Cellvibrionales</taxon>
        <taxon>Spongiibacteraceae</taxon>
        <taxon>BD1-7 clade</taxon>
    </lineage>
</organism>
<dbReference type="PANTHER" id="PTHR43943:SF17">
    <property type="entry name" value="3-PHENYLPROPIONATE-DIHYDRODIOL_CINNAMIC ACID-DIHYDRODIOL DEHYDROGENASE"/>
    <property type="match status" value="1"/>
</dbReference>
<dbReference type="SUPFAM" id="SSF51735">
    <property type="entry name" value="NAD(P)-binding Rossmann-fold domains"/>
    <property type="match status" value="1"/>
</dbReference>
<dbReference type="InterPro" id="IPR036291">
    <property type="entry name" value="NAD(P)-bd_dom_sf"/>
</dbReference>
<sequence>MDLQIAGKTFLVAGASKGLGFAIAERLVREGANVAISGSDAARIEAAGKKLAAVAQTPEAVYAAVCDVCLAQDITRWVASVENRYGAIDGLVVNAGGPPPGRFDDFSDEDWLAAFNLTLMSAIRLIRAALPSLRASKGSVVTLTSSSVKEPIDFLLLSNVMRSGVTSLAKSLSKTEAEHGVRFNNLVPGLIATDRMKHLDEVQAQAHGRSVGAQHQASASQIPLGRYGDPAEFADAAAFLLSGCASYITGATLVADGGTMKTLF</sequence>
<dbReference type="PRINTS" id="PR00081">
    <property type="entry name" value="GDHRDH"/>
</dbReference>
<dbReference type="CDD" id="cd05344">
    <property type="entry name" value="BKR_like_SDR_like"/>
    <property type="match status" value="1"/>
</dbReference>
<keyword evidence="4" id="KW-1185">Reference proteome</keyword>
<dbReference type="FunFam" id="3.40.50.720:FF:000084">
    <property type="entry name" value="Short-chain dehydrogenase reductase"/>
    <property type="match status" value="1"/>
</dbReference>
<evidence type="ECO:0000313" key="3">
    <source>
        <dbReference type="EMBL" id="CAA0108637.1"/>
    </source>
</evidence>
<dbReference type="PANTHER" id="PTHR43943">
    <property type="entry name" value="DEHYDROGENASE/REDUCTASE (SDR FAMILY) MEMBER 4"/>
    <property type="match status" value="1"/>
</dbReference>
<reference evidence="3 4" key="1">
    <citation type="submission" date="2019-11" db="EMBL/GenBank/DDBJ databases">
        <authorList>
            <person name="Holert J."/>
        </authorList>
    </citation>
    <scope>NUCLEOTIDE SEQUENCE [LARGE SCALE GENOMIC DNA]</scope>
    <source>
        <strain evidence="3">SB11_3</strain>
    </source>
</reference>
<keyword evidence="2 3" id="KW-0560">Oxidoreductase</keyword>
<dbReference type="AlphaFoldDB" id="A0A5S9PW05"/>
<dbReference type="GO" id="GO:0016491">
    <property type="term" value="F:oxidoreductase activity"/>
    <property type="evidence" value="ECO:0007669"/>
    <property type="project" value="UniProtKB-KW"/>
</dbReference>
<protein>
    <submittedName>
        <fullName evidence="3">NADPH-dependent reductase BacG</fullName>
        <ecNumber evidence="3">1.3.1.-</ecNumber>
    </submittedName>
</protein>
<dbReference type="InterPro" id="IPR002347">
    <property type="entry name" value="SDR_fam"/>
</dbReference>
<evidence type="ECO:0000256" key="2">
    <source>
        <dbReference type="ARBA" id="ARBA00023002"/>
    </source>
</evidence>
<evidence type="ECO:0000313" key="4">
    <source>
        <dbReference type="Proteomes" id="UP000441399"/>
    </source>
</evidence>
<dbReference type="EMBL" id="CACSIO010000012">
    <property type="protein sequence ID" value="CAA0108637.1"/>
    <property type="molecule type" value="Genomic_DNA"/>
</dbReference>
<comment type="similarity">
    <text evidence="1">Belongs to the short-chain dehydrogenases/reductases (SDR) family.</text>
</comment>
<evidence type="ECO:0000256" key="1">
    <source>
        <dbReference type="ARBA" id="ARBA00006484"/>
    </source>
</evidence>
<accession>A0A5S9PW05</accession>
<proteinExistence type="inferred from homology"/>
<gene>
    <name evidence="3" type="primary">bacG</name>
    <name evidence="3" type="ORF">OPDIPICF_01370</name>
</gene>
<dbReference type="Proteomes" id="UP000441399">
    <property type="component" value="Unassembled WGS sequence"/>
</dbReference>
<dbReference type="Pfam" id="PF13561">
    <property type="entry name" value="adh_short_C2"/>
    <property type="match status" value="1"/>
</dbReference>
<name>A0A5S9PW05_9GAMM</name>
<dbReference type="Gene3D" id="3.40.50.720">
    <property type="entry name" value="NAD(P)-binding Rossmann-like Domain"/>
    <property type="match status" value="1"/>
</dbReference>
<dbReference type="OrthoDB" id="9804774at2"/>
<dbReference type="EC" id="1.3.1.-" evidence="3"/>